<sequence>MIQNVHTRLIPDSAGLVDRVVELWPSDRWPALVLDRPLGVGADGGHGFVRYRCTDHVPGQRAEFTFDPRIGVTGTHVLEAVPGGLRHTLTGRTSGLMRLGWPLAVRWLHDALIEDLFDNAAHAAGHPPVRPRRWSPWVRLLRAAARRRKVGQAA</sequence>
<dbReference type="Proteomes" id="UP001597168">
    <property type="component" value="Unassembled WGS sequence"/>
</dbReference>
<organism evidence="1 2">
    <name type="scientific">Saccharothrix hoggarensis</name>
    <dbReference type="NCBI Taxonomy" id="913853"/>
    <lineage>
        <taxon>Bacteria</taxon>
        <taxon>Bacillati</taxon>
        <taxon>Actinomycetota</taxon>
        <taxon>Actinomycetes</taxon>
        <taxon>Pseudonocardiales</taxon>
        <taxon>Pseudonocardiaceae</taxon>
        <taxon>Saccharothrix</taxon>
    </lineage>
</organism>
<dbReference type="EMBL" id="JBHTLK010000122">
    <property type="protein sequence ID" value="MFD1149789.1"/>
    <property type="molecule type" value="Genomic_DNA"/>
</dbReference>
<evidence type="ECO:0000313" key="1">
    <source>
        <dbReference type="EMBL" id="MFD1149789.1"/>
    </source>
</evidence>
<protein>
    <submittedName>
        <fullName evidence="1">SRPBCC family protein</fullName>
    </submittedName>
</protein>
<evidence type="ECO:0000313" key="2">
    <source>
        <dbReference type="Proteomes" id="UP001597168"/>
    </source>
</evidence>
<name>A0ABW3QYV6_9PSEU</name>
<comment type="caution">
    <text evidence="1">The sequence shown here is derived from an EMBL/GenBank/DDBJ whole genome shotgun (WGS) entry which is preliminary data.</text>
</comment>
<reference evidence="2" key="1">
    <citation type="journal article" date="2019" name="Int. J. Syst. Evol. Microbiol.">
        <title>The Global Catalogue of Microorganisms (GCM) 10K type strain sequencing project: providing services to taxonomists for standard genome sequencing and annotation.</title>
        <authorList>
            <consortium name="The Broad Institute Genomics Platform"/>
            <consortium name="The Broad Institute Genome Sequencing Center for Infectious Disease"/>
            <person name="Wu L."/>
            <person name="Ma J."/>
        </authorList>
    </citation>
    <scope>NUCLEOTIDE SEQUENCE [LARGE SCALE GENOMIC DNA]</scope>
    <source>
        <strain evidence="2">CCUG 60214</strain>
    </source>
</reference>
<gene>
    <name evidence="1" type="ORF">ACFQ3T_21865</name>
</gene>
<dbReference type="RefSeq" id="WP_380725289.1">
    <property type="nucleotide sequence ID" value="NZ_JBHTLK010000122.1"/>
</dbReference>
<keyword evidence="2" id="KW-1185">Reference proteome</keyword>
<proteinExistence type="predicted"/>
<accession>A0ABW3QYV6</accession>